<feature type="active site" evidence="3">
    <location>
        <position position="169"/>
    </location>
</feature>
<keyword evidence="2" id="KW-0520">NAD</keyword>
<feature type="domain" description="6-phosphogluconate dehydrogenase NADP-binding" evidence="4">
    <location>
        <begin position="3"/>
        <end position="156"/>
    </location>
</feature>
<dbReference type="RefSeq" id="WP_096052575.1">
    <property type="nucleotide sequence ID" value="NZ_CP023315.3"/>
</dbReference>
<dbReference type="GO" id="GO:0051287">
    <property type="term" value="F:NAD binding"/>
    <property type="evidence" value="ECO:0007669"/>
    <property type="project" value="InterPro"/>
</dbReference>
<dbReference type="PANTHER" id="PTHR43580">
    <property type="entry name" value="OXIDOREDUCTASE GLYR1-RELATED"/>
    <property type="match status" value="1"/>
</dbReference>
<evidence type="ECO:0000259" key="4">
    <source>
        <dbReference type="Pfam" id="PF03446"/>
    </source>
</evidence>
<dbReference type="PIRSF" id="PIRSF000103">
    <property type="entry name" value="HIBADH"/>
    <property type="match status" value="1"/>
</dbReference>
<dbReference type="InterPro" id="IPR002204">
    <property type="entry name" value="3-OH-isobutyrate_DH-rel_CS"/>
</dbReference>
<dbReference type="InterPro" id="IPR029154">
    <property type="entry name" value="HIBADH-like_NADP-bd"/>
</dbReference>
<dbReference type="InterPro" id="IPR036291">
    <property type="entry name" value="NAD(P)-bd_dom_sf"/>
</dbReference>
<dbReference type="InterPro" id="IPR015815">
    <property type="entry name" value="HIBADH-related"/>
</dbReference>
<dbReference type="SUPFAM" id="SSF48179">
    <property type="entry name" value="6-phosphogluconate dehydrogenase C-terminal domain-like"/>
    <property type="match status" value="1"/>
</dbReference>
<dbReference type="Gene3D" id="3.40.50.720">
    <property type="entry name" value="NAD(P)-binding Rossmann-like Domain"/>
    <property type="match status" value="1"/>
</dbReference>
<organism evidence="6 7">
    <name type="scientific">Caulobacter vibrioides</name>
    <name type="common">Caulobacter crescentus</name>
    <dbReference type="NCBI Taxonomy" id="155892"/>
    <lineage>
        <taxon>Bacteria</taxon>
        <taxon>Pseudomonadati</taxon>
        <taxon>Pseudomonadota</taxon>
        <taxon>Alphaproteobacteria</taxon>
        <taxon>Caulobacterales</taxon>
        <taxon>Caulobacteraceae</taxon>
        <taxon>Caulobacter</taxon>
    </lineage>
</organism>
<dbReference type="GO" id="GO:0050661">
    <property type="term" value="F:NADP binding"/>
    <property type="evidence" value="ECO:0007669"/>
    <property type="project" value="InterPro"/>
</dbReference>
<evidence type="ECO:0000313" key="6">
    <source>
        <dbReference type="EMBL" id="ATC33192.1"/>
    </source>
</evidence>
<feature type="domain" description="3-hydroxyisobutyrate dehydrogenase-like NAD-binding" evidence="5">
    <location>
        <begin position="165"/>
        <end position="283"/>
    </location>
</feature>
<dbReference type="InterPro" id="IPR006115">
    <property type="entry name" value="6PGDH_NADP-bd"/>
</dbReference>
<dbReference type="AlphaFoldDB" id="A0A290MTL5"/>
<dbReference type="InterPro" id="IPR008927">
    <property type="entry name" value="6-PGluconate_DH-like_C_sf"/>
</dbReference>
<dbReference type="Proteomes" id="UP000217311">
    <property type="component" value="Chromosome"/>
</dbReference>
<accession>A0A290MTL5</accession>
<evidence type="ECO:0000259" key="5">
    <source>
        <dbReference type="Pfam" id="PF14833"/>
    </source>
</evidence>
<gene>
    <name evidence="6" type="ORF">CA606_13140</name>
</gene>
<sequence>MNVSMIGLGAMGAAMVRNLLAKGVTVTVWNRSRAIVDELAAEGAIPARDIDQALDADIVLSMLAHDQAMREVLIDSGALARARKGVVHINLATISTALAGELSALHAERGLGYVAAPVFGRPPVAQAGGLNVLAAGAPDAVATAMPVLEMLAAKVWPLGADPVRANALKLAGNFMIVSAIESMGEAVALGEAYSVPAPELLDMLSSTLFAAPIYKIYGGMIAERRYAPPGFAAELGLKDVRLVLDAAEAKGLSMPLADLAEASLEMLLSGEEKNLDLAALAEVARARVEGR</sequence>
<evidence type="ECO:0000256" key="1">
    <source>
        <dbReference type="ARBA" id="ARBA00023002"/>
    </source>
</evidence>
<reference evidence="7" key="1">
    <citation type="submission" date="2017-09" db="EMBL/GenBank/DDBJ databases">
        <title>Genome evolution observed in wild isolates of Caulobacter crescentus.</title>
        <authorList>
            <person name="Ely B."/>
            <person name="Wilson K."/>
            <person name="Scott D."/>
        </authorList>
    </citation>
    <scope>NUCLEOTIDE SEQUENCE [LARGE SCALE GENOMIC DNA]</scope>
    <source>
        <strain evidence="7">CB13b1a</strain>
    </source>
</reference>
<dbReference type="InterPro" id="IPR051265">
    <property type="entry name" value="HIBADH-related_NP60_sf"/>
</dbReference>
<dbReference type="PANTHER" id="PTHR43580:SF2">
    <property type="entry name" value="CYTOKINE-LIKE NUCLEAR FACTOR N-PAC"/>
    <property type="match status" value="1"/>
</dbReference>
<evidence type="ECO:0000256" key="2">
    <source>
        <dbReference type="ARBA" id="ARBA00023027"/>
    </source>
</evidence>
<dbReference type="EMBL" id="CP023315">
    <property type="protein sequence ID" value="ATC33192.1"/>
    <property type="molecule type" value="Genomic_DNA"/>
</dbReference>
<dbReference type="GO" id="GO:0016491">
    <property type="term" value="F:oxidoreductase activity"/>
    <property type="evidence" value="ECO:0007669"/>
    <property type="project" value="UniProtKB-KW"/>
</dbReference>
<evidence type="ECO:0000256" key="3">
    <source>
        <dbReference type="PIRSR" id="PIRSR000103-1"/>
    </source>
</evidence>
<name>A0A290MTL5_CAUVI</name>
<protein>
    <submittedName>
        <fullName evidence="6">NAD(P)-dependent oxidoreductase</fullName>
    </submittedName>
</protein>
<evidence type="ECO:0000313" key="7">
    <source>
        <dbReference type="Proteomes" id="UP000217311"/>
    </source>
</evidence>
<dbReference type="Pfam" id="PF14833">
    <property type="entry name" value="NAD_binding_11"/>
    <property type="match status" value="1"/>
</dbReference>
<dbReference type="PROSITE" id="PS00895">
    <property type="entry name" value="3_HYDROXYISOBUT_DH"/>
    <property type="match status" value="1"/>
</dbReference>
<keyword evidence="1" id="KW-0560">Oxidoreductase</keyword>
<dbReference type="Pfam" id="PF03446">
    <property type="entry name" value="NAD_binding_2"/>
    <property type="match status" value="1"/>
</dbReference>
<proteinExistence type="predicted"/>
<dbReference type="InterPro" id="IPR013328">
    <property type="entry name" value="6PGD_dom2"/>
</dbReference>
<dbReference type="Gene3D" id="1.10.1040.10">
    <property type="entry name" value="N-(1-d-carboxylethyl)-l-norvaline Dehydrogenase, domain 2"/>
    <property type="match status" value="1"/>
</dbReference>
<dbReference type="SUPFAM" id="SSF51735">
    <property type="entry name" value="NAD(P)-binding Rossmann-fold domains"/>
    <property type="match status" value="1"/>
</dbReference>
<dbReference type="GO" id="GO:0016054">
    <property type="term" value="P:organic acid catabolic process"/>
    <property type="evidence" value="ECO:0007669"/>
    <property type="project" value="UniProtKB-ARBA"/>
</dbReference>